<dbReference type="GeneID" id="25568262"/>
<reference evidence="4 5" key="1">
    <citation type="submission" date="2010-05" db="EMBL/GenBank/DDBJ databases">
        <title>The Genome Sequence of Thecamonas trahens ATCC 50062.</title>
        <authorList>
            <consortium name="The Broad Institute Genome Sequencing Platform"/>
            <person name="Russ C."/>
            <person name="Cuomo C."/>
            <person name="Shea T."/>
            <person name="Young S.K."/>
            <person name="Zeng Q."/>
            <person name="Koehrsen M."/>
            <person name="Haas B."/>
            <person name="Borodovsky M."/>
            <person name="Guigo R."/>
            <person name="Alvarado L."/>
            <person name="Berlin A."/>
            <person name="Bochicchio J."/>
            <person name="Borenstein D."/>
            <person name="Chapman S."/>
            <person name="Chen Z."/>
            <person name="Freedman E."/>
            <person name="Gellesch M."/>
            <person name="Goldberg J."/>
            <person name="Griggs A."/>
            <person name="Gujja S."/>
            <person name="Heilman E."/>
            <person name="Heiman D."/>
            <person name="Hepburn T."/>
            <person name="Howarth C."/>
            <person name="Jen D."/>
            <person name="Larson L."/>
            <person name="Mehta T."/>
            <person name="Park D."/>
            <person name="Pearson M."/>
            <person name="Roberts A."/>
            <person name="Saif S."/>
            <person name="Shenoy N."/>
            <person name="Sisk P."/>
            <person name="Stolte C."/>
            <person name="Sykes S."/>
            <person name="Thomson T."/>
            <person name="Walk T."/>
            <person name="White J."/>
            <person name="Yandava C."/>
            <person name="Burger G."/>
            <person name="Gray M.W."/>
            <person name="Holland P.W.H."/>
            <person name="King N."/>
            <person name="Lang F.B.F."/>
            <person name="Roger A.J."/>
            <person name="Ruiz-Trillo I."/>
            <person name="Lander E."/>
            <person name="Nusbaum C."/>
        </authorList>
    </citation>
    <scope>NUCLEOTIDE SEQUENCE [LARGE SCALE GENOMIC DNA]</scope>
    <source>
        <strain evidence="4 5">ATCC 50062</strain>
    </source>
</reference>
<dbReference type="InterPro" id="IPR050663">
    <property type="entry name" value="Ankyrin-SOCS_Box"/>
</dbReference>
<accession>A0A0L0DPA4</accession>
<feature type="repeat" description="ANK" evidence="3">
    <location>
        <begin position="245"/>
        <end position="277"/>
    </location>
</feature>
<dbReference type="Proteomes" id="UP000054408">
    <property type="component" value="Unassembled WGS sequence"/>
</dbReference>
<dbReference type="Pfam" id="PF12796">
    <property type="entry name" value="Ank_2"/>
    <property type="match status" value="1"/>
</dbReference>
<evidence type="ECO:0000256" key="1">
    <source>
        <dbReference type="ARBA" id="ARBA00022737"/>
    </source>
</evidence>
<dbReference type="GO" id="GO:0005634">
    <property type="term" value="C:nucleus"/>
    <property type="evidence" value="ECO:0007669"/>
    <property type="project" value="TreeGrafter"/>
</dbReference>
<dbReference type="GO" id="GO:0045944">
    <property type="term" value="P:positive regulation of transcription by RNA polymerase II"/>
    <property type="evidence" value="ECO:0007669"/>
    <property type="project" value="TreeGrafter"/>
</dbReference>
<dbReference type="InterPro" id="IPR002110">
    <property type="entry name" value="Ankyrin_rpt"/>
</dbReference>
<dbReference type="SMART" id="SM00248">
    <property type="entry name" value="ANK"/>
    <property type="match status" value="4"/>
</dbReference>
<sequence>MDEAAAAGWETLLTRVSADPADAGARAEMLTWLGGAGSGVEPQAATAALLAVLEGIEAPAVEIVTALLKAGAGANGLVADDDGDGRTGDDGPLRLPLQLAALHGSVELVRVLVAGGADVCRAASFGLTALHDAASCNYTTARQHKKYAAVAEELLAAGAEVDAADETGATPLVVACRAGSHLLAGTLLSHGADVGGGSHSSAHIPLIAALLPRATLVERQTLVKLLVRKCADVNARRRDPVLPFQGSTPLECAIFAGHIDAAEFLAARGAEMAPNSPARKLVWPDLARILAAEPGDRRAVLADVRGRKSQT</sequence>
<gene>
    <name evidence="4" type="ORF">AMSG_09906</name>
</gene>
<dbReference type="Gene3D" id="1.25.40.20">
    <property type="entry name" value="Ankyrin repeat-containing domain"/>
    <property type="match status" value="2"/>
</dbReference>
<dbReference type="AlphaFoldDB" id="A0A0L0DPA4"/>
<dbReference type="EMBL" id="GL349486">
    <property type="protein sequence ID" value="KNC54129.1"/>
    <property type="molecule type" value="Genomic_DNA"/>
</dbReference>
<evidence type="ECO:0000256" key="3">
    <source>
        <dbReference type="PROSITE-ProRule" id="PRU00023"/>
    </source>
</evidence>
<dbReference type="GO" id="GO:0000976">
    <property type="term" value="F:transcription cis-regulatory region binding"/>
    <property type="evidence" value="ECO:0007669"/>
    <property type="project" value="TreeGrafter"/>
</dbReference>
<dbReference type="STRING" id="461836.A0A0L0DPA4"/>
<evidence type="ECO:0000313" key="5">
    <source>
        <dbReference type="Proteomes" id="UP000054408"/>
    </source>
</evidence>
<dbReference type="PROSITE" id="PS50088">
    <property type="entry name" value="ANK_REPEAT"/>
    <property type="match status" value="4"/>
</dbReference>
<dbReference type="PANTHER" id="PTHR24193:SF121">
    <property type="entry name" value="ADA2A-CONTAINING COMPLEX COMPONENT 3, ISOFORM D"/>
    <property type="match status" value="1"/>
</dbReference>
<feature type="repeat" description="ANK" evidence="3">
    <location>
        <begin position="125"/>
        <end position="166"/>
    </location>
</feature>
<feature type="repeat" description="ANK" evidence="3">
    <location>
        <begin position="167"/>
        <end position="199"/>
    </location>
</feature>
<name>A0A0L0DPA4_THETB</name>
<dbReference type="PROSITE" id="PS50297">
    <property type="entry name" value="ANK_REP_REGION"/>
    <property type="match status" value="3"/>
</dbReference>
<keyword evidence="1" id="KW-0677">Repeat</keyword>
<dbReference type="PANTHER" id="PTHR24193">
    <property type="entry name" value="ANKYRIN REPEAT PROTEIN"/>
    <property type="match status" value="1"/>
</dbReference>
<dbReference type="eggNOG" id="KOG4177">
    <property type="taxonomic scope" value="Eukaryota"/>
</dbReference>
<proteinExistence type="predicted"/>
<evidence type="ECO:0000256" key="2">
    <source>
        <dbReference type="ARBA" id="ARBA00023043"/>
    </source>
</evidence>
<dbReference type="SUPFAM" id="SSF48403">
    <property type="entry name" value="Ankyrin repeat"/>
    <property type="match status" value="1"/>
</dbReference>
<dbReference type="RefSeq" id="XP_013753951.1">
    <property type="nucleotide sequence ID" value="XM_013898497.1"/>
</dbReference>
<feature type="repeat" description="ANK" evidence="3">
    <location>
        <begin position="96"/>
        <end position="124"/>
    </location>
</feature>
<evidence type="ECO:0000313" key="4">
    <source>
        <dbReference type="EMBL" id="KNC54129.1"/>
    </source>
</evidence>
<keyword evidence="5" id="KW-1185">Reference proteome</keyword>
<organism evidence="4 5">
    <name type="scientific">Thecamonas trahens ATCC 50062</name>
    <dbReference type="NCBI Taxonomy" id="461836"/>
    <lineage>
        <taxon>Eukaryota</taxon>
        <taxon>Apusozoa</taxon>
        <taxon>Apusomonadida</taxon>
        <taxon>Apusomonadidae</taxon>
        <taxon>Thecamonas</taxon>
    </lineage>
</organism>
<protein>
    <submittedName>
        <fullName evidence="4">Uncharacterized protein</fullName>
    </submittedName>
</protein>
<keyword evidence="2 3" id="KW-0040">ANK repeat</keyword>
<dbReference type="OrthoDB" id="194358at2759"/>
<dbReference type="InterPro" id="IPR036770">
    <property type="entry name" value="Ankyrin_rpt-contain_sf"/>
</dbReference>